<geneLocation type="plasmid" evidence="2 3">
    <name>unnamed</name>
</geneLocation>
<keyword evidence="2" id="KW-0614">Plasmid</keyword>
<dbReference type="Proteomes" id="UP000252038">
    <property type="component" value="Plasmid unnamed"/>
</dbReference>
<gene>
    <name evidence="2" type="ORF">DK843_22630</name>
</gene>
<dbReference type="EMBL" id="CP029555">
    <property type="protein sequence ID" value="AXE37150.1"/>
    <property type="molecule type" value="Genomic_DNA"/>
</dbReference>
<evidence type="ECO:0000313" key="2">
    <source>
        <dbReference type="EMBL" id="AXE37150.1"/>
    </source>
</evidence>
<reference evidence="2 3" key="1">
    <citation type="submission" date="2018-05" db="EMBL/GenBank/DDBJ databases">
        <title>Genome sequencing, assembly and analysis of the novel insecticidal bacterium, Chromobacterium phragmitis.</title>
        <authorList>
            <person name="Sparks M.E."/>
            <person name="Blackburn M.B."/>
            <person name="Gundersen-Rindal D.E."/>
        </authorList>
    </citation>
    <scope>NUCLEOTIDE SEQUENCE [LARGE SCALE GENOMIC DNA]</scope>
    <source>
        <strain evidence="2">IIBBL 274-1</strain>
        <plasmid evidence="2 3">unnamed</plasmid>
    </source>
</reference>
<protein>
    <submittedName>
        <fullName evidence="2">Uncharacterized protein</fullName>
    </submittedName>
</protein>
<dbReference type="AlphaFoldDB" id="A0A344UPF2"/>
<evidence type="ECO:0000313" key="3">
    <source>
        <dbReference type="Proteomes" id="UP000252038"/>
    </source>
</evidence>
<evidence type="ECO:0000256" key="1">
    <source>
        <dbReference type="SAM" id="MobiDB-lite"/>
    </source>
</evidence>
<feature type="compositionally biased region" description="Low complexity" evidence="1">
    <location>
        <begin position="70"/>
        <end position="92"/>
    </location>
</feature>
<accession>A0A344UPF2</accession>
<name>A0A344UPF2_9NEIS</name>
<organism evidence="2 3">
    <name type="scientific">Chromobacterium phragmitis</name>
    <dbReference type="NCBI Taxonomy" id="2202141"/>
    <lineage>
        <taxon>Bacteria</taxon>
        <taxon>Pseudomonadati</taxon>
        <taxon>Pseudomonadota</taxon>
        <taxon>Betaproteobacteria</taxon>
        <taxon>Neisseriales</taxon>
        <taxon>Chromobacteriaceae</taxon>
        <taxon>Chromobacterium</taxon>
    </lineage>
</organism>
<proteinExistence type="predicted"/>
<dbReference type="RefSeq" id="WP_114074584.1">
    <property type="nucleotide sequence ID" value="NZ_CP029555.1"/>
</dbReference>
<dbReference type="KEGG" id="chrb:DK843_22630"/>
<sequence length="131" mass="13662">MSEAAICAELAGKPAGLSAKEIGKAIGEATPVLMEQLLLMVAAGTLKQRTVGRDQVFSLAKRQRPPAPEPAAVQEETAEVAPEVAPLPSASPRTPISGTLTLNLADDIITTGFQTVDQLQRFATALKEVTA</sequence>
<feature type="region of interest" description="Disordered" evidence="1">
    <location>
        <begin position="60"/>
        <end position="93"/>
    </location>
</feature>